<dbReference type="Proteomes" id="UP001597044">
    <property type="component" value="Unassembled WGS sequence"/>
</dbReference>
<dbReference type="InterPro" id="IPR007502">
    <property type="entry name" value="Helicase-assoc_dom"/>
</dbReference>
<dbReference type="InterPro" id="IPR003593">
    <property type="entry name" value="AAA+_ATPase"/>
</dbReference>
<dbReference type="Pfam" id="PF11898">
    <property type="entry name" value="DUF3418"/>
    <property type="match status" value="1"/>
</dbReference>
<evidence type="ECO:0000259" key="5">
    <source>
        <dbReference type="PROSITE" id="PS51192"/>
    </source>
</evidence>
<name>A0ABW3HDW3_9GAMM</name>
<dbReference type="SMART" id="SM00490">
    <property type="entry name" value="HELICc"/>
    <property type="match status" value="1"/>
</dbReference>
<dbReference type="PROSITE" id="PS51192">
    <property type="entry name" value="HELICASE_ATP_BIND_1"/>
    <property type="match status" value="1"/>
</dbReference>
<organism evidence="7 8">
    <name type="scientific">Paraperlucidibaca wandonensis</name>
    <dbReference type="NCBI Taxonomy" id="1268273"/>
    <lineage>
        <taxon>Bacteria</taxon>
        <taxon>Pseudomonadati</taxon>
        <taxon>Pseudomonadota</taxon>
        <taxon>Gammaproteobacteria</taxon>
        <taxon>Moraxellales</taxon>
        <taxon>Moraxellaceae</taxon>
        <taxon>Paraperlucidibaca</taxon>
    </lineage>
</organism>
<dbReference type="NCBIfam" id="TIGR01967">
    <property type="entry name" value="DEAH_box_HrpA"/>
    <property type="match status" value="1"/>
</dbReference>
<evidence type="ECO:0000256" key="3">
    <source>
        <dbReference type="ARBA" id="ARBA00022806"/>
    </source>
</evidence>
<dbReference type="SMART" id="SM00847">
    <property type="entry name" value="HA2"/>
    <property type="match status" value="1"/>
</dbReference>
<dbReference type="CDD" id="cd18791">
    <property type="entry name" value="SF2_C_RHA"/>
    <property type="match status" value="1"/>
</dbReference>
<protein>
    <submittedName>
        <fullName evidence="7">ATP-dependent RNA helicase HrpA</fullName>
        <ecNumber evidence="7">3.6.4.13</ecNumber>
    </submittedName>
</protein>
<dbReference type="InterPro" id="IPR024590">
    <property type="entry name" value="HrpA_C"/>
</dbReference>
<keyword evidence="4" id="KW-0067">ATP-binding</keyword>
<evidence type="ECO:0000259" key="6">
    <source>
        <dbReference type="PROSITE" id="PS51194"/>
    </source>
</evidence>
<dbReference type="GO" id="GO:0003724">
    <property type="term" value="F:RNA helicase activity"/>
    <property type="evidence" value="ECO:0007669"/>
    <property type="project" value="UniProtKB-EC"/>
</dbReference>
<dbReference type="Pfam" id="PF00271">
    <property type="entry name" value="Helicase_C"/>
    <property type="match status" value="1"/>
</dbReference>
<sequence length="1254" mass="141510">MSLPSALARVIPENIDWSGDLPVLAERERLQAAIESNQVIIVAGETGSGKTTQLPKICLAAGRGRAGMIGHTQPRRIAARTVAQRIADELGTTLGQGVGFKVRFSDQTAAETYLKVMTDGVLLAELSRDRLLRAYDTLIIDEAHERSLNIDFLLGYLKTLLPQRPDLRVIITSATIDVERFSQHFTGAPVFIVEGRSFPVEMMYAPISAEPSGGDEDDGYELIEEALPRAVVEAVDQCIAYEREHKRANGDILVFASSEREIRQLADNLRRFGPPHCEILPLYSRLSVAEQQKVFSQGKGRRIVIATNVAETSLTVPNIHFVIDPGFARISRYSYRSKVQRLPIEAVSQASANQRAGRCGRIAPGLCIRLYSEADFLGRREFTDPEIQRTNLAAVILQMQLLKLGDINDFPFLDRPDSRLVNDGLRLLDELGALDAELRITAIGKQLAQLPLDPRLARMVIAAAPLGALHEVLVIVSALSVQDPRERPHDKQQAADERHAQFRHEDSDFLFFVNLWQVLAEQKSELTERQRREFARKHFLSWMRLREWRETYRQLTQQCERMNLRVNREPAPYEPIHRAMLTGLLSQIAHKTEEREYQAPRNQKALIFPGSVLSKKGPPWVMAAELVETHRVYLRLVAKITPEWIEHLAQPWLKRSYSEPHWRRKQGRVMAYEQSALFGLILHSRLLVNYEPIARVESREIFIRDALVTGDISIKAAFLKHNQALIDDVTRIEDKTRRRDLLVDEHTLYSFYEQRIPADVASQKSFEDWRHSIEKTEPKVLFLTPEDVLAKAAAENTEQDFPDTIAIAGHELALSYHFEPGHDADGVTLRIPAGLLHEVSEDRLDWLVPGLLADKIEAMLRGLPKSYRRQLVPLPDTAAQLVDQLDFAEGNLRQALSAALRQRGVLIERTVWDEVELAPHFMFNMAVVGASRQVLATARDIAKLRISLSSQPEAATGSAPETRRQWERSDIASWSFPDLPEAIDTDVDGMPARAFPALQLGPQGLALKLMANAAQAQQAHEVGVAELMRLACAGEQKTIASALKKSAGLLLQSARWLPQAALEQQFTLSVIRHLLAQTLAMPRTNEAFQSELKRIRALLVPAALEQLPVLNDIFSKAHQAYRAIEGLSQPVYGLALKDLHSQLEALDLSNFMMQCPLPRWRHYVRYLHAACLRLEKLPHNIGRDELASVELQGLWQQWATLVQRTKERGGDASALDEYRWLLEEYRISLFAQPMKTAEPVSAKRLAKLWQALTH</sequence>
<dbReference type="Pfam" id="PF21010">
    <property type="entry name" value="HA2_C"/>
    <property type="match status" value="1"/>
</dbReference>
<dbReference type="Gene3D" id="3.40.50.300">
    <property type="entry name" value="P-loop containing nucleotide triphosphate hydrolases"/>
    <property type="match status" value="2"/>
</dbReference>
<keyword evidence="3 7" id="KW-0347">Helicase</keyword>
<dbReference type="InterPro" id="IPR048333">
    <property type="entry name" value="HA2_WH"/>
</dbReference>
<dbReference type="InterPro" id="IPR011709">
    <property type="entry name" value="DEAD-box_helicase_OB_fold"/>
</dbReference>
<evidence type="ECO:0000313" key="7">
    <source>
        <dbReference type="EMBL" id="MFD0949640.1"/>
    </source>
</evidence>
<dbReference type="Pfam" id="PF04408">
    <property type="entry name" value="WHD_HA2"/>
    <property type="match status" value="1"/>
</dbReference>
<dbReference type="Gene3D" id="1.20.120.1080">
    <property type="match status" value="1"/>
</dbReference>
<dbReference type="SUPFAM" id="SSF52540">
    <property type="entry name" value="P-loop containing nucleoside triphosphate hydrolases"/>
    <property type="match status" value="1"/>
</dbReference>
<evidence type="ECO:0000256" key="2">
    <source>
        <dbReference type="ARBA" id="ARBA00022801"/>
    </source>
</evidence>
<dbReference type="InterPro" id="IPR027417">
    <property type="entry name" value="P-loop_NTPase"/>
</dbReference>
<keyword evidence="2 7" id="KW-0378">Hydrolase</keyword>
<dbReference type="InterPro" id="IPR014001">
    <property type="entry name" value="Helicase_ATP-bd"/>
</dbReference>
<dbReference type="EC" id="3.6.4.13" evidence="7"/>
<dbReference type="Pfam" id="PF00270">
    <property type="entry name" value="DEAD"/>
    <property type="match status" value="1"/>
</dbReference>
<dbReference type="GO" id="GO:0016787">
    <property type="term" value="F:hydrolase activity"/>
    <property type="evidence" value="ECO:0007669"/>
    <property type="project" value="UniProtKB-KW"/>
</dbReference>
<keyword evidence="1" id="KW-0547">Nucleotide-binding</keyword>
<dbReference type="EMBL" id="JBHTIT010000001">
    <property type="protein sequence ID" value="MFD0949640.1"/>
    <property type="molecule type" value="Genomic_DNA"/>
</dbReference>
<dbReference type="InterPro" id="IPR001650">
    <property type="entry name" value="Helicase_C-like"/>
</dbReference>
<evidence type="ECO:0000256" key="4">
    <source>
        <dbReference type="ARBA" id="ARBA00022840"/>
    </source>
</evidence>
<dbReference type="InterPro" id="IPR011545">
    <property type="entry name" value="DEAD/DEAH_box_helicase_dom"/>
</dbReference>
<keyword evidence="8" id="KW-1185">Reference proteome</keyword>
<dbReference type="Pfam" id="PF07717">
    <property type="entry name" value="OB_NTP_bind"/>
    <property type="match status" value="1"/>
</dbReference>
<evidence type="ECO:0000313" key="8">
    <source>
        <dbReference type="Proteomes" id="UP001597044"/>
    </source>
</evidence>
<dbReference type="InterPro" id="IPR010222">
    <property type="entry name" value="RNA_helicase_HrpA"/>
</dbReference>
<feature type="domain" description="Helicase ATP-binding" evidence="5">
    <location>
        <begin position="31"/>
        <end position="194"/>
    </location>
</feature>
<evidence type="ECO:0000256" key="1">
    <source>
        <dbReference type="ARBA" id="ARBA00022741"/>
    </source>
</evidence>
<gene>
    <name evidence="7" type="primary">hrpA</name>
    <name evidence="7" type="ORF">ACFQ0F_04420</name>
</gene>
<dbReference type="PANTHER" id="PTHR18934">
    <property type="entry name" value="ATP-DEPENDENT RNA HELICASE"/>
    <property type="match status" value="1"/>
</dbReference>
<dbReference type="SMART" id="SM00382">
    <property type="entry name" value="AAA"/>
    <property type="match status" value="1"/>
</dbReference>
<accession>A0ABW3HDW3</accession>
<feature type="domain" description="Helicase C-terminal" evidence="6">
    <location>
        <begin position="234"/>
        <end position="403"/>
    </location>
</feature>
<dbReference type="PANTHER" id="PTHR18934:SF99">
    <property type="entry name" value="ATP-DEPENDENT RNA HELICASE DHX37-RELATED"/>
    <property type="match status" value="1"/>
</dbReference>
<comment type="caution">
    <text evidence="7">The sequence shown here is derived from an EMBL/GenBank/DDBJ whole genome shotgun (WGS) entry which is preliminary data.</text>
</comment>
<dbReference type="PROSITE" id="PS51194">
    <property type="entry name" value="HELICASE_CTER"/>
    <property type="match status" value="1"/>
</dbReference>
<proteinExistence type="predicted"/>
<dbReference type="RefSeq" id="WP_379069515.1">
    <property type="nucleotide sequence ID" value="NZ_JBHTIT010000001.1"/>
</dbReference>
<dbReference type="SMART" id="SM00487">
    <property type="entry name" value="DEXDc"/>
    <property type="match status" value="1"/>
</dbReference>
<reference evidence="8" key="1">
    <citation type="journal article" date="2019" name="Int. J. Syst. Evol. Microbiol.">
        <title>The Global Catalogue of Microorganisms (GCM) 10K type strain sequencing project: providing services to taxonomists for standard genome sequencing and annotation.</title>
        <authorList>
            <consortium name="The Broad Institute Genomics Platform"/>
            <consortium name="The Broad Institute Genome Sequencing Center for Infectious Disease"/>
            <person name="Wu L."/>
            <person name="Ma J."/>
        </authorList>
    </citation>
    <scope>NUCLEOTIDE SEQUENCE [LARGE SCALE GENOMIC DNA]</scope>
    <source>
        <strain evidence="8">CCUG 63419</strain>
    </source>
</reference>